<dbReference type="AlphaFoldDB" id="A0A7C9QSQ6"/>
<proteinExistence type="inferred from homology"/>
<reference evidence="3 4" key="1">
    <citation type="submission" date="2020-02" db="EMBL/GenBank/DDBJ databases">
        <authorList>
            <person name="Dziuba M."/>
            <person name="Kuznetsov B."/>
            <person name="Mardanov A."/>
            <person name="Ravin N."/>
            <person name="Grouzdev D."/>
        </authorList>
    </citation>
    <scope>NUCLEOTIDE SEQUENCE [LARGE SCALE GENOMIC DNA]</scope>
    <source>
        <strain evidence="3 4">SpK</strain>
    </source>
</reference>
<evidence type="ECO:0000256" key="2">
    <source>
        <dbReference type="SAM" id="MobiDB-lite"/>
    </source>
</evidence>
<dbReference type="Pfam" id="PF05443">
    <property type="entry name" value="ROS_MUCR"/>
    <property type="match status" value="1"/>
</dbReference>
<keyword evidence="4" id="KW-1185">Reference proteome</keyword>
<comment type="similarity">
    <text evidence="1">Belongs to the ros/MucR family.</text>
</comment>
<protein>
    <submittedName>
        <fullName evidence="3">MucR family transcriptional regulator</fullName>
    </submittedName>
</protein>
<evidence type="ECO:0000313" key="3">
    <source>
        <dbReference type="EMBL" id="NFV79640.1"/>
    </source>
</evidence>
<dbReference type="InterPro" id="IPR041920">
    <property type="entry name" value="ROS/MUCR_sf"/>
</dbReference>
<feature type="region of interest" description="Disordered" evidence="2">
    <location>
        <begin position="169"/>
        <end position="193"/>
    </location>
</feature>
<evidence type="ECO:0000313" key="4">
    <source>
        <dbReference type="Proteomes" id="UP000480684"/>
    </source>
</evidence>
<organism evidence="3 4">
    <name type="scientific">Magnetospirillum aberrantis SpK</name>
    <dbReference type="NCBI Taxonomy" id="908842"/>
    <lineage>
        <taxon>Bacteria</taxon>
        <taxon>Pseudomonadati</taxon>
        <taxon>Pseudomonadota</taxon>
        <taxon>Alphaproteobacteria</taxon>
        <taxon>Rhodospirillales</taxon>
        <taxon>Rhodospirillaceae</taxon>
        <taxon>Magnetospirillum</taxon>
    </lineage>
</organism>
<dbReference type="InterPro" id="IPR008807">
    <property type="entry name" value="ROS_MUCR"/>
</dbReference>
<dbReference type="EMBL" id="JAAIYP010000032">
    <property type="protein sequence ID" value="NFV79640.1"/>
    <property type="molecule type" value="Genomic_DNA"/>
</dbReference>
<accession>A0A7C9QSQ6</accession>
<dbReference type="Proteomes" id="UP000480684">
    <property type="component" value="Unassembled WGS sequence"/>
</dbReference>
<name>A0A7C9QSQ6_9PROT</name>
<evidence type="ECO:0000256" key="1">
    <source>
        <dbReference type="ARBA" id="ARBA00007031"/>
    </source>
</evidence>
<dbReference type="GO" id="GO:0003677">
    <property type="term" value="F:DNA binding"/>
    <property type="evidence" value="ECO:0007669"/>
    <property type="project" value="InterPro"/>
</dbReference>
<dbReference type="GO" id="GO:0008270">
    <property type="term" value="F:zinc ion binding"/>
    <property type="evidence" value="ECO:0007669"/>
    <property type="project" value="InterPro"/>
</dbReference>
<gene>
    <name evidence="3" type="ORF">G4223_05910</name>
</gene>
<sequence length="193" mass="20781">MIPYPSHEARMLKQTAKLVAACLRNNSLSVDELPELIKAIHHSLATVGEAPAATEVPVPVLPIKKSVQPDYIVCLEDGKKLKMLKRHLMTTYGMTPDEYRAKWGLPPDYPMVAPNYALHRSSLAKESGLGRKPAALGEATAPIPAKAHKSKLGLGAKVAAEPAVEPEIAQPTAVAGKPAHRYPASRWASKTTD</sequence>
<dbReference type="Gene3D" id="1.10.10.1550">
    <property type="entry name" value="ROS/MUCR transcriptional regulator protein"/>
    <property type="match status" value="1"/>
</dbReference>
<comment type="caution">
    <text evidence="3">The sequence shown here is derived from an EMBL/GenBank/DDBJ whole genome shotgun (WGS) entry which is preliminary data.</text>
</comment>
<dbReference type="GO" id="GO:0006355">
    <property type="term" value="P:regulation of DNA-templated transcription"/>
    <property type="evidence" value="ECO:0007669"/>
    <property type="project" value="InterPro"/>
</dbReference>